<sequence length="212" mass="24817">MQNYNDLLRENLEWVEKKLDLDKDYFKNLSKSQKPPFLYIGCSDSRMPIDTFTQSEPGSFFIHRNIANQIFSNDMNFLATLEYAVEQLEVEHIIVSGHYECGGIKTAHEKCTNSSIISSWLMPIKKIEVEHKEELKALATKDERIDRLTELNVLEQLKHIFELSIIRNRIATGKYPKIHGWILDIRNGKIKEMEIPFKDWKSKGIIPKEYEA</sequence>
<comment type="function">
    <text evidence="8">Reversible hydration of carbon dioxide.</text>
</comment>
<comment type="catalytic activity">
    <reaction evidence="7 8">
        <text>hydrogencarbonate + H(+) = CO2 + H2O</text>
        <dbReference type="Rhea" id="RHEA:10748"/>
        <dbReference type="ChEBI" id="CHEBI:15377"/>
        <dbReference type="ChEBI" id="CHEBI:15378"/>
        <dbReference type="ChEBI" id="CHEBI:16526"/>
        <dbReference type="ChEBI" id="CHEBI:17544"/>
        <dbReference type="EC" id="4.2.1.1"/>
    </reaction>
</comment>
<dbReference type="Pfam" id="PF00484">
    <property type="entry name" value="Pro_CA"/>
    <property type="match status" value="1"/>
</dbReference>
<dbReference type="SMART" id="SM00947">
    <property type="entry name" value="Pro_CA"/>
    <property type="match status" value="1"/>
</dbReference>
<reference evidence="10" key="1">
    <citation type="submission" date="2023-07" db="EMBL/GenBank/DDBJ databases">
        <authorList>
            <person name="Colorado M.A."/>
            <person name="Villamil L.M."/>
            <person name="Melo J.F."/>
            <person name="Rodriguez J.A."/>
            <person name="Ruiz R.Y."/>
        </authorList>
    </citation>
    <scope>NUCLEOTIDE SEQUENCE [LARGE SCALE GENOMIC DNA]</scope>
    <source>
        <strain evidence="10">C33</strain>
    </source>
</reference>
<evidence type="ECO:0000256" key="7">
    <source>
        <dbReference type="ARBA" id="ARBA00048348"/>
    </source>
</evidence>
<name>A0ABU4W8L4_9FUSO</name>
<accession>A0ABU4W8L4</accession>
<keyword evidence="10" id="KW-1185">Reference proteome</keyword>
<dbReference type="Proteomes" id="UP001279681">
    <property type="component" value="Unassembled WGS sequence"/>
</dbReference>
<gene>
    <name evidence="9" type="ORF">RFV38_04965</name>
</gene>
<keyword evidence="5 8" id="KW-0862">Zinc</keyword>
<proteinExistence type="inferred from homology"/>
<dbReference type="EC" id="4.2.1.1" evidence="3 8"/>
<organism evidence="9 10">
    <name type="scientific">Candidatus Cetobacterium colombiensis</name>
    <dbReference type="NCBI Taxonomy" id="3073100"/>
    <lineage>
        <taxon>Bacteria</taxon>
        <taxon>Fusobacteriati</taxon>
        <taxon>Fusobacteriota</taxon>
        <taxon>Fusobacteriia</taxon>
        <taxon>Fusobacteriales</taxon>
        <taxon>Fusobacteriaceae</taxon>
        <taxon>Cetobacterium</taxon>
    </lineage>
</organism>
<dbReference type="InterPro" id="IPR015892">
    <property type="entry name" value="Carbonic_anhydrase_CS"/>
</dbReference>
<dbReference type="InterPro" id="IPR036874">
    <property type="entry name" value="Carbonic_anhydrase_sf"/>
</dbReference>
<comment type="similarity">
    <text evidence="2 8">Belongs to the beta-class carbonic anhydrase family.</text>
</comment>
<evidence type="ECO:0000256" key="3">
    <source>
        <dbReference type="ARBA" id="ARBA00012925"/>
    </source>
</evidence>
<dbReference type="SUPFAM" id="SSF53056">
    <property type="entry name" value="beta-carbonic anhydrase, cab"/>
    <property type="match status" value="1"/>
</dbReference>
<dbReference type="PANTHER" id="PTHR11002">
    <property type="entry name" value="CARBONIC ANHYDRASE"/>
    <property type="match status" value="1"/>
</dbReference>
<dbReference type="Gene3D" id="3.40.1050.10">
    <property type="entry name" value="Carbonic anhydrase"/>
    <property type="match status" value="1"/>
</dbReference>
<comment type="caution">
    <text evidence="9">The sequence shown here is derived from an EMBL/GenBank/DDBJ whole genome shotgun (WGS) entry which is preliminary data.</text>
</comment>
<dbReference type="EMBL" id="JAVIKH010000005">
    <property type="protein sequence ID" value="MDX8335849.1"/>
    <property type="molecule type" value="Genomic_DNA"/>
</dbReference>
<evidence type="ECO:0000256" key="4">
    <source>
        <dbReference type="ARBA" id="ARBA00022723"/>
    </source>
</evidence>
<dbReference type="CDD" id="cd00883">
    <property type="entry name" value="beta_CA_cladeA"/>
    <property type="match status" value="1"/>
</dbReference>
<evidence type="ECO:0000313" key="10">
    <source>
        <dbReference type="Proteomes" id="UP001279681"/>
    </source>
</evidence>
<comment type="cofactor">
    <cofactor evidence="1">
        <name>Zn(2+)</name>
        <dbReference type="ChEBI" id="CHEBI:29105"/>
    </cofactor>
</comment>
<evidence type="ECO:0000256" key="1">
    <source>
        <dbReference type="ARBA" id="ARBA00001947"/>
    </source>
</evidence>
<evidence type="ECO:0000256" key="8">
    <source>
        <dbReference type="RuleBase" id="RU003956"/>
    </source>
</evidence>
<evidence type="ECO:0000313" key="9">
    <source>
        <dbReference type="EMBL" id="MDX8335849.1"/>
    </source>
</evidence>
<dbReference type="PROSITE" id="PS00705">
    <property type="entry name" value="PROK_CO2_ANHYDRASE_2"/>
    <property type="match status" value="1"/>
</dbReference>
<dbReference type="InterPro" id="IPR001765">
    <property type="entry name" value="Carbonic_anhydrase"/>
</dbReference>
<keyword evidence="4" id="KW-0479">Metal-binding</keyword>
<keyword evidence="6 8" id="KW-0456">Lyase</keyword>
<protein>
    <recommendedName>
        <fullName evidence="3 8">Carbonic anhydrase</fullName>
        <ecNumber evidence="3 8">4.2.1.1</ecNumber>
    </recommendedName>
    <alternativeName>
        <fullName evidence="8">Carbonate dehydratase</fullName>
    </alternativeName>
</protein>
<evidence type="ECO:0000256" key="6">
    <source>
        <dbReference type="ARBA" id="ARBA00023239"/>
    </source>
</evidence>
<dbReference type="RefSeq" id="WP_320313255.1">
    <property type="nucleotide sequence ID" value="NZ_JAVIKH010000005.1"/>
</dbReference>
<dbReference type="PANTHER" id="PTHR11002:SF76">
    <property type="entry name" value="CARBONIC ANHYDRASE"/>
    <property type="match status" value="1"/>
</dbReference>
<evidence type="ECO:0000256" key="2">
    <source>
        <dbReference type="ARBA" id="ARBA00006217"/>
    </source>
</evidence>
<evidence type="ECO:0000256" key="5">
    <source>
        <dbReference type="ARBA" id="ARBA00022833"/>
    </source>
</evidence>